<feature type="domain" description="HTH araC/xylS-type" evidence="9">
    <location>
        <begin position="428"/>
        <end position="527"/>
    </location>
</feature>
<gene>
    <name evidence="11" type="ORF">ACFFK0_03415</name>
</gene>
<evidence type="ECO:0000256" key="2">
    <source>
        <dbReference type="ARBA" id="ARBA00022490"/>
    </source>
</evidence>
<feature type="domain" description="Response regulatory" evidence="10">
    <location>
        <begin position="3"/>
        <end position="120"/>
    </location>
</feature>
<evidence type="ECO:0000259" key="9">
    <source>
        <dbReference type="PROSITE" id="PS01124"/>
    </source>
</evidence>
<keyword evidence="7" id="KW-0804">Transcription</keyword>
<dbReference type="SUPFAM" id="SSF46689">
    <property type="entry name" value="Homeodomain-like"/>
    <property type="match status" value="1"/>
</dbReference>
<comment type="subcellular location">
    <subcellularLocation>
        <location evidence="1">Cytoplasm</location>
    </subcellularLocation>
</comment>
<keyword evidence="3 8" id="KW-0597">Phosphoprotein</keyword>
<dbReference type="SUPFAM" id="SSF52172">
    <property type="entry name" value="CheY-like"/>
    <property type="match status" value="1"/>
</dbReference>
<dbReference type="Proteomes" id="UP001589776">
    <property type="component" value="Unassembled WGS sequence"/>
</dbReference>
<keyword evidence="2" id="KW-0963">Cytoplasm</keyword>
<accession>A0ABV6DFT3</accession>
<dbReference type="InterPro" id="IPR001789">
    <property type="entry name" value="Sig_transdc_resp-reg_receiver"/>
</dbReference>
<comment type="caution">
    <text evidence="11">The sequence shown here is derived from an EMBL/GenBank/DDBJ whole genome shotgun (WGS) entry which is preliminary data.</text>
</comment>
<dbReference type="Gene3D" id="3.40.50.2300">
    <property type="match status" value="1"/>
</dbReference>
<evidence type="ECO:0000313" key="12">
    <source>
        <dbReference type="Proteomes" id="UP001589776"/>
    </source>
</evidence>
<name>A0ABV6DFT3_9BACL</name>
<dbReference type="InterPro" id="IPR011006">
    <property type="entry name" value="CheY-like_superfamily"/>
</dbReference>
<dbReference type="CDD" id="cd17536">
    <property type="entry name" value="REC_YesN-like"/>
    <property type="match status" value="1"/>
</dbReference>
<dbReference type="InterPro" id="IPR051552">
    <property type="entry name" value="HptR"/>
</dbReference>
<organism evidence="11 12">
    <name type="scientific">Paenibacillus chartarius</name>
    <dbReference type="NCBI Taxonomy" id="747481"/>
    <lineage>
        <taxon>Bacteria</taxon>
        <taxon>Bacillati</taxon>
        <taxon>Bacillota</taxon>
        <taxon>Bacilli</taxon>
        <taxon>Bacillales</taxon>
        <taxon>Paenibacillaceae</taxon>
        <taxon>Paenibacillus</taxon>
    </lineage>
</organism>
<evidence type="ECO:0000259" key="10">
    <source>
        <dbReference type="PROSITE" id="PS50110"/>
    </source>
</evidence>
<dbReference type="InterPro" id="IPR018060">
    <property type="entry name" value="HTH_AraC"/>
</dbReference>
<evidence type="ECO:0000256" key="3">
    <source>
        <dbReference type="ARBA" id="ARBA00022553"/>
    </source>
</evidence>
<proteinExistence type="predicted"/>
<keyword evidence="12" id="KW-1185">Reference proteome</keyword>
<evidence type="ECO:0000256" key="1">
    <source>
        <dbReference type="ARBA" id="ARBA00004496"/>
    </source>
</evidence>
<dbReference type="PROSITE" id="PS50110">
    <property type="entry name" value="RESPONSE_REGULATORY"/>
    <property type="match status" value="1"/>
</dbReference>
<evidence type="ECO:0000256" key="6">
    <source>
        <dbReference type="ARBA" id="ARBA00023125"/>
    </source>
</evidence>
<evidence type="ECO:0000256" key="8">
    <source>
        <dbReference type="PROSITE-ProRule" id="PRU00169"/>
    </source>
</evidence>
<evidence type="ECO:0000256" key="7">
    <source>
        <dbReference type="ARBA" id="ARBA00023163"/>
    </source>
</evidence>
<dbReference type="InterPro" id="IPR009057">
    <property type="entry name" value="Homeodomain-like_sf"/>
</dbReference>
<dbReference type="PANTHER" id="PTHR42713:SF3">
    <property type="entry name" value="TRANSCRIPTIONAL REGULATORY PROTEIN HPTR"/>
    <property type="match status" value="1"/>
</dbReference>
<dbReference type="InterPro" id="IPR018062">
    <property type="entry name" value="HTH_AraC-typ_CS"/>
</dbReference>
<evidence type="ECO:0000256" key="4">
    <source>
        <dbReference type="ARBA" id="ARBA00023012"/>
    </source>
</evidence>
<keyword evidence="5" id="KW-0805">Transcription regulation</keyword>
<evidence type="ECO:0000313" key="11">
    <source>
        <dbReference type="EMBL" id="MFC0211506.1"/>
    </source>
</evidence>
<dbReference type="Pfam" id="PF17853">
    <property type="entry name" value="GGDEF_2"/>
    <property type="match status" value="1"/>
</dbReference>
<keyword evidence="4" id="KW-0902">Two-component regulatory system</keyword>
<keyword evidence="6" id="KW-0238">DNA-binding</keyword>
<dbReference type="PRINTS" id="PR00032">
    <property type="entry name" value="HTHARAC"/>
</dbReference>
<reference evidence="11 12" key="1">
    <citation type="submission" date="2024-09" db="EMBL/GenBank/DDBJ databases">
        <authorList>
            <person name="Sun Q."/>
            <person name="Mori K."/>
        </authorList>
    </citation>
    <scope>NUCLEOTIDE SEQUENCE [LARGE SCALE GENOMIC DNA]</scope>
    <source>
        <strain evidence="11 12">CCM 7759</strain>
    </source>
</reference>
<dbReference type="PROSITE" id="PS01124">
    <property type="entry name" value="HTH_ARAC_FAMILY_2"/>
    <property type="match status" value="1"/>
</dbReference>
<feature type="modified residue" description="4-aspartylphosphate" evidence="8">
    <location>
        <position position="55"/>
    </location>
</feature>
<dbReference type="InterPro" id="IPR041522">
    <property type="entry name" value="CdaR_GGDEF"/>
</dbReference>
<dbReference type="SMART" id="SM00448">
    <property type="entry name" value="REC"/>
    <property type="match status" value="1"/>
</dbReference>
<dbReference type="Pfam" id="PF12833">
    <property type="entry name" value="HTH_18"/>
    <property type="match status" value="1"/>
</dbReference>
<dbReference type="Gene3D" id="1.10.10.60">
    <property type="entry name" value="Homeodomain-like"/>
    <property type="match status" value="2"/>
</dbReference>
<dbReference type="Pfam" id="PF00072">
    <property type="entry name" value="Response_reg"/>
    <property type="match status" value="1"/>
</dbReference>
<dbReference type="EMBL" id="JBHLWN010000019">
    <property type="protein sequence ID" value="MFC0211506.1"/>
    <property type="molecule type" value="Genomic_DNA"/>
</dbReference>
<protein>
    <submittedName>
        <fullName evidence="11">Response regulator</fullName>
    </submittedName>
</protein>
<dbReference type="PROSITE" id="PS00041">
    <property type="entry name" value="HTH_ARAC_FAMILY_1"/>
    <property type="match status" value="1"/>
</dbReference>
<dbReference type="InterPro" id="IPR020449">
    <property type="entry name" value="Tscrpt_reg_AraC-type_HTH"/>
</dbReference>
<sequence>MIKIMVVDDEAIFREYLKSTIDWASYGFTIVCEARNGLEALEQAELHVPDIALIDINMPYMDGLELAGKLKEKDRDMGIVLITGHSEFEYARKAVRIGVDDYITKPFAKEELILTLLKLQEHILQAQGARSTVKTQQELFKEQLLVRLLSSEYGARVEPTREQLAYAGMQPYSGRFKTAVIEIDNMDQRWDEVGERHLWRFAVSNVLGDIVESPGNHWTVLGPEGRIVSVVEFADTSSEREFDLAAYDKLCVMVKKYLKFTITVGIGATHTGYAGIQMSYKEALLALQNKFVLGGDRMLEYEKHREAGSNIGFYPTEIQEALLLGLRSHDEAKVQNGLEQVARYIREQRLSLDYAYVIYMGLISLCLSYVTEAGHHIGDVFGEGFAPYNEIRKQETLDDAYRWVNELYAKTVKATSSGRMTRARQIADAAKSYIETSFGNPELGVESVAQHLYINSSYLRSVFKKEAGTTVGDYIVGVRLQKAKELIRTGQIKLADIAEMVGYNDPGYFSKSFKKHFGMTPSEYEHTMRK</sequence>
<dbReference type="SMART" id="SM00342">
    <property type="entry name" value="HTH_ARAC"/>
    <property type="match status" value="1"/>
</dbReference>
<dbReference type="RefSeq" id="WP_377468489.1">
    <property type="nucleotide sequence ID" value="NZ_JBHLWN010000019.1"/>
</dbReference>
<evidence type="ECO:0000256" key="5">
    <source>
        <dbReference type="ARBA" id="ARBA00023015"/>
    </source>
</evidence>
<dbReference type="PANTHER" id="PTHR42713">
    <property type="entry name" value="HISTIDINE KINASE-RELATED"/>
    <property type="match status" value="1"/>
</dbReference>